<reference evidence="8" key="1">
    <citation type="journal article" date="2014" name="Int. J. Syst. Evol. Microbiol.">
        <title>Complete genome sequence of Corynebacterium casei LMG S-19264T (=DSM 44701T), isolated from a smear-ripened cheese.</title>
        <authorList>
            <consortium name="US DOE Joint Genome Institute (JGI-PGF)"/>
            <person name="Walter F."/>
            <person name="Albersmeier A."/>
            <person name="Kalinowski J."/>
            <person name="Ruckert C."/>
        </authorList>
    </citation>
    <scope>NUCLEOTIDE SEQUENCE</scope>
    <source>
        <strain evidence="8">JCM 3276</strain>
    </source>
</reference>
<keyword evidence="3" id="KW-0276">Fatty acid metabolism</keyword>
<dbReference type="RefSeq" id="WP_189211942.1">
    <property type="nucleotide sequence ID" value="NZ_BMRB01000003.1"/>
</dbReference>
<comment type="similarity">
    <text evidence="1">Belongs to the ATP-dependent AMP-binding enzyme family.</text>
</comment>
<reference evidence="8" key="2">
    <citation type="submission" date="2020-09" db="EMBL/GenBank/DDBJ databases">
        <authorList>
            <person name="Sun Q."/>
            <person name="Ohkuma M."/>
        </authorList>
    </citation>
    <scope>NUCLEOTIDE SEQUENCE</scope>
    <source>
        <strain evidence="8">JCM 3276</strain>
    </source>
</reference>
<dbReference type="SUPFAM" id="SSF56801">
    <property type="entry name" value="Acetyl-CoA synthetase-like"/>
    <property type="match status" value="1"/>
</dbReference>
<evidence type="ECO:0000256" key="4">
    <source>
        <dbReference type="ARBA" id="ARBA00023098"/>
    </source>
</evidence>
<name>A0A918GJ68_9PSEU</name>
<keyword evidence="4" id="KW-0443">Lipid metabolism</keyword>
<dbReference type="EMBL" id="BMRB01000003">
    <property type="protein sequence ID" value="GGS40490.1"/>
    <property type="molecule type" value="Genomic_DNA"/>
</dbReference>
<comment type="caution">
    <text evidence="8">The sequence shown here is derived from an EMBL/GenBank/DDBJ whole genome shotgun (WGS) entry which is preliminary data.</text>
</comment>
<dbReference type="AlphaFoldDB" id="A0A918GJ68"/>
<dbReference type="Pfam" id="PF00501">
    <property type="entry name" value="AMP-binding"/>
    <property type="match status" value="1"/>
</dbReference>
<evidence type="ECO:0000256" key="6">
    <source>
        <dbReference type="ARBA" id="ARBA00032875"/>
    </source>
</evidence>
<dbReference type="PANTHER" id="PTHR43272">
    <property type="entry name" value="LONG-CHAIN-FATTY-ACID--COA LIGASE"/>
    <property type="match status" value="1"/>
</dbReference>
<dbReference type="Gene3D" id="3.30.300.30">
    <property type="match status" value="1"/>
</dbReference>
<evidence type="ECO:0000256" key="3">
    <source>
        <dbReference type="ARBA" id="ARBA00022832"/>
    </source>
</evidence>
<dbReference type="Pfam" id="PF23562">
    <property type="entry name" value="AMP-binding_C_3"/>
    <property type="match status" value="1"/>
</dbReference>
<comment type="catalytic activity">
    <reaction evidence="5">
        <text>a long-chain fatty acid + ATP + CoA = a long-chain fatty acyl-CoA + AMP + diphosphate</text>
        <dbReference type="Rhea" id="RHEA:15421"/>
        <dbReference type="ChEBI" id="CHEBI:30616"/>
        <dbReference type="ChEBI" id="CHEBI:33019"/>
        <dbReference type="ChEBI" id="CHEBI:57287"/>
        <dbReference type="ChEBI" id="CHEBI:57560"/>
        <dbReference type="ChEBI" id="CHEBI:83139"/>
        <dbReference type="ChEBI" id="CHEBI:456215"/>
        <dbReference type="EC" id="6.2.1.3"/>
    </reaction>
    <physiologicalReaction direction="left-to-right" evidence="5">
        <dbReference type="Rhea" id="RHEA:15422"/>
    </physiologicalReaction>
</comment>
<accession>A0A918GJ68</accession>
<keyword evidence="9" id="KW-1185">Reference proteome</keyword>
<evidence type="ECO:0000256" key="5">
    <source>
        <dbReference type="ARBA" id="ARBA00024484"/>
    </source>
</evidence>
<evidence type="ECO:0000256" key="2">
    <source>
        <dbReference type="ARBA" id="ARBA00022598"/>
    </source>
</evidence>
<dbReference type="InterPro" id="IPR045851">
    <property type="entry name" value="AMP-bd_C_sf"/>
</dbReference>
<dbReference type="InterPro" id="IPR000873">
    <property type="entry name" value="AMP-dep_synth/lig_dom"/>
</dbReference>
<dbReference type="Proteomes" id="UP000660680">
    <property type="component" value="Unassembled WGS sequence"/>
</dbReference>
<dbReference type="Gene3D" id="3.40.50.12780">
    <property type="entry name" value="N-terminal domain of ligase-like"/>
    <property type="match status" value="1"/>
</dbReference>
<dbReference type="CDD" id="cd05907">
    <property type="entry name" value="VL_LC_FACS_like"/>
    <property type="match status" value="1"/>
</dbReference>
<evidence type="ECO:0000259" key="7">
    <source>
        <dbReference type="Pfam" id="PF00501"/>
    </source>
</evidence>
<sequence>MREYGVPAISTVAPDESLTDMVWANAERFADAVAFRRRVDGTWIDVTTREFAAEVLAVAKGLIAAGVRPGDRVALMSRTRYEWTLVDFAVWAAGGVTVPVYETSSAEQVAWILADSGARAVVVEDDTHRRTVESVVDRLGEVVRIWQIEPGHDCAIEELTALGADLPDEDAHRRRRAVGSADLATLVYTSGTTGRPKGVELTHANLLAEIRADIAAFPHLLRPGNSMLVFLPLAHVFARAIALCCVYARTTLGHLPDVKTLVADLSTFRPTFVVAVPRVFEKVYNSARQSARAAGREQVFDIAEALAVEYSQAVDKGPVPLGLRIRHALAGRLVYSRLRAVLGGRCVAAISGSAPLGEHLAHFFRGVGVPVYEGYGLTETAAAVCVNTQAAFRVGTVGRPVAGARVAIAEDGEILLRGPMVSAGYWRGDRTGEWFATGDLGDLDADGYLRITGRKKELIVTAGGKNVAPAVLEDRVRRHPLVSQCLVVGDRRPFIAALVTLDPDFTTAWAAERGKSPDALAEDAELRAEIQTAVDEANKAVSQAESIRAFVVLPRDFTEEAGEVTPSLKLRRDTILKTYGDTISAIYERR</sequence>
<gene>
    <name evidence="8" type="primary">fadD</name>
    <name evidence="8" type="ORF">GCM10010171_38730</name>
</gene>
<evidence type="ECO:0000313" key="8">
    <source>
        <dbReference type="EMBL" id="GGS40490.1"/>
    </source>
</evidence>
<dbReference type="PANTHER" id="PTHR43272:SF32">
    <property type="entry name" value="AMP-DEPENDENT SYNTHETASE_LIGASE DOMAIN-CONTAINING PROTEIN"/>
    <property type="match status" value="1"/>
</dbReference>
<organism evidence="8 9">
    <name type="scientific">Actinokineospora fastidiosa</name>
    <dbReference type="NCBI Taxonomy" id="1816"/>
    <lineage>
        <taxon>Bacteria</taxon>
        <taxon>Bacillati</taxon>
        <taxon>Actinomycetota</taxon>
        <taxon>Actinomycetes</taxon>
        <taxon>Pseudonocardiales</taxon>
        <taxon>Pseudonocardiaceae</taxon>
        <taxon>Actinokineospora</taxon>
    </lineage>
</organism>
<dbReference type="InterPro" id="IPR042099">
    <property type="entry name" value="ANL_N_sf"/>
</dbReference>
<dbReference type="InterPro" id="IPR020845">
    <property type="entry name" value="AMP-binding_CS"/>
</dbReference>
<evidence type="ECO:0000313" key="9">
    <source>
        <dbReference type="Proteomes" id="UP000660680"/>
    </source>
</evidence>
<dbReference type="GO" id="GO:0016020">
    <property type="term" value="C:membrane"/>
    <property type="evidence" value="ECO:0007669"/>
    <property type="project" value="TreeGrafter"/>
</dbReference>
<dbReference type="GO" id="GO:0004467">
    <property type="term" value="F:long-chain fatty acid-CoA ligase activity"/>
    <property type="evidence" value="ECO:0007669"/>
    <property type="project" value="UniProtKB-EC"/>
</dbReference>
<feature type="domain" description="AMP-dependent synthetase/ligase" evidence="7">
    <location>
        <begin position="23"/>
        <end position="426"/>
    </location>
</feature>
<evidence type="ECO:0000256" key="1">
    <source>
        <dbReference type="ARBA" id="ARBA00006432"/>
    </source>
</evidence>
<keyword evidence="2" id="KW-0436">Ligase</keyword>
<protein>
    <recommendedName>
        <fullName evidence="6">Acyl-CoA synthetase</fullName>
    </recommendedName>
</protein>
<proteinExistence type="inferred from homology"/>
<dbReference type="PROSITE" id="PS00455">
    <property type="entry name" value="AMP_BINDING"/>
    <property type="match status" value="1"/>
</dbReference>